<sequence>MTTADTSRRHADLMDRNYRFQRHIYDFTRKYYLFGRDPMIERMQVPDAGSVLEIGCGTGRNLVLVGRRYQSAQLFGLDISEAMLSTAAGTLARNGLSARTRLSQGDATNFEPKALFGVGSFDRVFISYALSMIPDWQDAIAAALRALSPGGSLHIVDFGQQEGLPGWFKAGLHAWLRNYHVTPRLTLETELRMQAGLAGRPMTFHRWYRGYAWHAVVEPIATMEDC</sequence>
<keyword evidence="3" id="KW-0489">Methyltransferase</keyword>
<dbReference type="EMBL" id="JAGWCR010000005">
    <property type="protein sequence ID" value="MBS3649164.1"/>
    <property type="molecule type" value="Genomic_DNA"/>
</dbReference>
<evidence type="ECO:0000259" key="2">
    <source>
        <dbReference type="Pfam" id="PF13649"/>
    </source>
</evidence>
<dbReference type="GO" id="GO:0008168">
    <property type="term" value="F:methyltransferase activity"/>
    <property type="evidence" value="ECO:0007669"/>
    <property type="project" value="UniProtKB-KW"/>
</dbReference>
<dbReference type="CDD" id="cd02440">
    <property type="entry name" value="AdoMet_MTases"/>
    <property type="match status" value="1"/>
</dbReference>
<dbReference type="AlphaFoldDB" id="A0A942DWN9"/>
<evidence type="ECO:0000313" key="3">
    <source>
        <dbReference type="EMBL" id="MBS3649164.1"/>
    </source>
</evidence>
<organism evidence="3 4">
    <name type="scientific">Pseudaminobacter soli</name>
    <name type="common">ex Zhang et al. 2022</name>
    <dbReference type="NCBI Taxonomy" id="2831468"/>
    <lineage>
        <taxon>Bacteria</taxon>
        <taxon>Pseudomonadati</taxon>
        <taxon>Pseudomonadota</taxon>
        <taxon>Alphaproteobacteria</taxon>
        <taxon>Hyphomicrobiales</taxon>
        <taxon>Phyllobacteriaceae</taxon>
        <taxon>Pseudaminobacter</taxon>
    </lineage>
</organism>
<dbReference type="SUPFAM" id="SSF53335">
    <property type="entry name" value="S-adenosyl-L-methionine-dependent methyltransferases"/>
    <property type="match status" value="1"/>
</dbReference>
<comment type="caution">
    <text evidence="3">The sequence shown here is derived from an EMBL/GenBank/DDBJ whole genome shotgun (WGS) entry which is preliminary data.</text>
</comment>
<dbReference type="Pfam" id="PF13649">
    <property type="entry name" value="Methyltransf_25"/>
    <property type="match status" value="1"/>
</dbReference>
<reference evidence="3" key="1">
    <citation type="submission" date="2021-04" db="EMBL/GenBank/DDBJ databases">
        <title>Pseudaminobacter soli sp. nov., isolated from paddy soil contaminated by heavy metals.</title>
        <authorList>
            <person name="Zhang K."/>
        </authorList>
    </citation>
    <scope>NUCLEOTIDE SEQUENCE</scope>
    <source>
        <strain evidence="3">19-2017</strain>
    </source>
</reference>
<dbReference type="InterPro" id="IPR029063">
    <property type="entry name" value="SAM-dependent_MTases_sf"/>
</dbReference>
<keyword evidence="4" id="KW-1185">Reference proteome</keyword>
<proteinExistence type="predicted"/>
<gene>
    <name evidence="3" type="ORF">KEU06_11145</name>
</gene>
<accession>A0A942DWN9</accession>
<evidence type="ECO:0000313" key="4">
    <source>
        <dbReference type="Proteomes" id="UP000680348"/>
    </source>
</evidence>
<dbReference type="Proteomes" id="UP000680348">
    <property type="component" value="Unassembled WGS sequence"/>
</dbReference>
<keyword evidence="1" id="KW-0808">Transferase</keyword>
<feature type="domain" description="Methyltransferase" evidence="2">
    <location>
        <begin position="51"/>
        <end position="151"/>
    </location>
</feature>
<dbReference type="RefSeq" id="WP_188254730.1">
    <property type="nucleotide sequence ID" value="NZ_JABVCF010000005.1"/>
</dbReference>
<dbReference type="Gene3D" id="3.40.50.150">
    <property type="entry name" value="Vaccinia Virus protein VP39"/>
    <property type="match status" value="1"/>
</dbReference>
<name>A0A942DWN9_9HYPH</name>
<evidence type="ECO:0000256" key="1">
    <source>
        <dbReference type="ARBA" id="ARBA00022679"/>
    </source>
</evidence>
<protein>
    <submittedName>
        <fullName evidence="3">Methyltransferase domain-containing protein</fullName>
    </submittedName>
</protein>
<dbReference type="InterPro" id="IPR041698">
    <property type="entry name" value="Methyltransf_25"/>
</dbReference>
<dbReference type="PANTHER" id="PTHR43861">
    <property type="entry name" value="TRANS-ACONITATE 2-METHYLTRANSFERASE-RELATED"/>
    <property type="match status" value="1"/>
</dbReference>
<dbReference type="GO" id="GO:0032259">
    <property type="term" value="P:methylation"/>
    <property type="evidence" value="ECO:0007669"/>
    <property type="project" value="UniProtKB-KW"/>
</dbReference>